<accession>A0A1M4WTQ0</accession>
<evidence type="ECO:0000256" key="1">
    <source>
        <dbReference type="SAM" id="Phobius"/>
    </source>
</evidence>
<sequence length="339" mass="37505">MVRRKKNFYKHKKMKKKKFKWGTFFKFIIFELIFTMITVPFLIYYGPFQNVKRSLVGAAMTSLSHQYLATAFLSKDKINEILGENSIEEIKQDNNSQEVLLPKKHDDTIERYDIEGKKFKGYILVVKDPTRVKVGYSSKLGREGQTTSQIAKNFNAVAAINGGGFTDVSATSEWTGNGGTPTGIIISDGKEVFNDLKPDAKVEMMAITNKGRLLVGKYSPNELKKYNVTEAISFGPPLVVNGKPTIKTGDGGWGIAPRTVIGQRKDGSMLFLVIDGRQILNSIGATLKEAQDVMLQYGAVNAVNLDGGKSTTMYFEGEVINNPSDHLGERAVPSVVMVK</sequence>
<feature type="transmembrane region" description="Helical" evidence="1">
    <location>
        <begin position="21"/>
        <end position="45"/>
    </location>
</feature>
<reference evidence="3 4" key="1">
    <citation type="submission" date="2016-11" db="EMBL/GenBank/DDBJ databases">
        <authorList>
            <person name="Jaros S."/>
            <person name="Januszkiewicz K."/>
            <person name="Wedrychowicz H."/>
        </authorList>
    </citation>
    <scope>NUCLEOTIDE SEQUENCE [LARGE SCALE GENOMIC DNA]</scope>
    <source>
        <strain evidence="3 4">DSM 2631</strain>
    </source>
</reference>
<dbReference type="AlphaFoldDB" id="A0A1M4WTQ0"/>
<keyword evidence="4" id="KW-1185">Reference proteome</keyword>
<dbReference type="RefSeq" id="WP_072896069.1">
    <property type="nucleotide sequence ID" value="NZ_FQVM01000014.1"/>
</dbReference>
<evidence type="ECO:0000313" key="3">
    <source>
        <dbReference type="EMBL" id="SHE84578.1"/>
    </source>
</evidence>
<keyword evidence="1" id="KW-0472">Membrane</keyword>
<keyword evidence="1" id="KW-1133">Transmembrane helix</keyword>
<evidence type="ECO:0000259" key="2">
    <source>
        <dbReference type="Pfam" id="PF09992"/>
    </source>
</evidence>
<dbReference type="PANTHER" id="PTHR40446">
    <property type="entry name" value="N-ACETYLGLUCOSAMINE-1-PHOSPHODIESTER ALPHA-N-ACETYLGLUCOSAMINIDASE"/>
    <property type="match status" value="1"/>
</dbReference>
<dbReference type="OrthoDB" id="9809781at2"/>
<gene>
    <name evidence="3" type="ORF">SAMN05443638_1149</name>
</gene>
<dbReference type="InterPro" id="IPR018711">
    <property type="entry name" value="NAGPA"/>
</dbReference>
<dbReference type="PANTHER" id="PTHR40446:SF2">
    <property type="entry name" value="N-ACETYLGLUCOSAMINE-1-PHOSPHODIESTER ALPHA-N-ACETYLGLUCOSAMINIDASE"/>
    <property type="match status" value="1"/>
</dbReference>
<dbReference type="Proteomes" id="UP000184035">
    <property type="component" value="Unassembled WGS sequence"/>
</dbReference>
<dbReference type="Pfam" id="PF09992">
    <property type="entry name" value="NAGPA"/>
    <property type="match status" value="1"/>
</dbReference>
<name>A0A1M4WTQ0_9CLOT</name>
<protein>
    <submittedName>
        <fullName evidence="3">Exopolysaccharide biosynthesis protein</fullName>
    </submittedName>
</protein>
<dbReference type="EMBL" id="FQVM01000014">
    <property type="protein sequence ID" value="SHE84578.1"/>
    <property type="molecule type" value="Genomic_DNA"/>
</dbReference>
<evidence type="ECO:0000313" key="4">
    <source>
        <dbReference type="Proteomes" id="UP000184035"/>
    </source>
</evidence>
<organism evidence="3 4">
    <name type="scientific">Clostridium fallax</name>
    <dbReference type="NCBI Taxonomy" id="1533"/>
    <lineage>
        <taxon>Bacteria</taxon>
        <taxon>Bacillati</taxon>
        <taxon>Bacillota</taxon>
        <taxon>Clostridia</taxon>
        <taxon>Eubacteriales</taxon>
        <taxon>Clostridiaceae</taxon>
        <taxon>Clostridium</taxon>
    </lineage>
</organism>
<dbReference type="STRING" id="1533.SAMN05443638_1149"/>
<keyword evidence="1" id="KW-0812">Transmembrane</keyword>
<feature type="domain" description="Phosphodiester glycosidase" evidence="2">
    <location>
        <begin position="155"/>
        <end position="338"/>
    </location>
</feature>
<proteinExistence type="predicted"/>